<dbReference type="RefSeq" id="WP_194122814.1">
    <property type="nucleotide sequence ID" value="NZ_JACYGY010000001.1"/>
</dbReference>
<comment type="caution">
    <text evidence="3">The sequence shown here is derived from an EMBL/GenBank/DDBJ whole genome shotgun (WGS) entry which is preliminary data.</text>
</comment>
<dbReference type="EMBL" id="JACYGY010000001">
    <property type="protein sequence ID" value="MBE9464778.1"/>
    <property type="molecule type" value="Genomic_DNA"/>
</dbReference>
<dbReference type="Pfam" id="PF00932">
    <property type="entry name" value="LTD"/>
    <property type="match status" value="1"/>
</dbReference>
<evidence type="ECO:0000256" key="1">
    <source>
        <dbReference type="ARBA" id="ARBA00022729"/>
    </source>
</evidence>
<name>A0ABR9WHC4_9BACT</name>
<dbReference type="SUPFAM" id="SSF74853">
    <property type="entry name" value="Lamin A/C globular tail domain"/>
    <property type="match status" value="1"/>
</dbReference>
<protein>
    <submittedName>
        <fullName evidence="3">Lamin tail domain-containing protein</fullName>
    </submittedName>
</protein>
<reference evidence="4" key="1">
    <citation type="submission" date="2023-07" db="EMBL/GenBank/DDBJ databases">
        <title>Dyadobacter sp. nov 'subterranea' isolated from contaminted grondwater.</title>
        <authorList>
            <person name="Szabo I."/>
            <person name="Al-Omari J."/>
            <person name="Szerdahelyi S.G."/>
            <person name="Rado J."/>
        </authorList>
    </citation>
    <scope>NUCLEOTIDE SEQUENCE [LARGE SCALE GENOMIC DNA]</scope>
    <source>
        <strain evidence="4">UP-52</strain>
    </source>
</reference>
<proteinExistence type="predicted"/>
<dbReference type="Gene3D" id="2.60.40.4070">
    <property type="match status" value="1"/>
</dbReference>
<keyword evidence="4" id="KW-1185">Reference proteome</keyword>
<sequence length="399" mass="44202">MEGFRRSTWRNAAKVNSVKNSNPDSEAPVIQRIDVTSPTELRIIADEKLDSLVATSGAMIDLAGRKIVKKKLESPQFHVLFATLDSPLLAGEKYNLSVRNLSDCAGNILRQADFTIGLPIQADSGDVVLNEILFNPPEGGVDFVEIYNRTSKYIDLKNWSLGNVKNGEPDVSRVITSDNFILAPFEYLALTTNPELIKELYPVNSSGNFLRMTSLPAYSNAEGGVILKNQDDKIYDRFDYNEDMQDPLITNKKGVSLEKADANISSKIISNWHSAAATSGNATPGYANSQIKTNVEKDIFEVEPEAFVPDNVSVGFAKIKYKLTQSGKIATINIFDINGRLIKNLLRNQLIGTDGEISWDGRNENGVVVQTGYYLILIDIFDPTGEKKQYKRKVVVVKN</sequence>
<dbReference type="InterPro" id="IPR014755">
    <property type="entry name" value="Cu-Rt/internalin_Ig-like"/>
</dbReference>
<evidence type="ECO:0000259" key="2">
    <source>
        <dbReference type="PROSITE" id="PS51841"/>
    </source>
</evidence>
<dbReference type="PROSITE" id="PS51841">
    <property type="entry name" value="LTD"/>
    <property type="match status" value="1"/>
</dbReference>
<evidence type="ECO:0000313" key="3">
    <source>
        <dbReference type="EMBL" id="MBE9464778.1"/>
    </source>
</evidence>
<gene>
    <name evidence="3" type="ORF">IEE83_23075</name>
</gene>
<organism evidence="3 4">
    <name type="scientific">Dyadobacter subterraneus</name>
    <dbReference type="NCBI Taxonomy" id="2773304"/>
    <lineage>
        <taxon>Bacteria</taxon>
        <taxon>Pseudomonadati</taxon>
        <taxon>Bacteroidota</taxon>
        <taxon>Cytophagia</taxon>
        <taxon>Cytophagales</taxon>
        <taxon>Spirosomataceae</taxon>
        <taxon>Dyadobacter</taxon>
    </lineage>
</organism>
<dbReference type="Gene3D" id="2.60.40.1260">
    <property type="entry name" value="Lamin Tail domain"/>
    <property type="match status" value="1"/>
</dbReference>
<dbReference type="Gene3D" id="2.60.40.1220">
    <property type="match status" value="1"/>
</dbReference>
<keyword evidence="1" id="KW-0732">Signal</keyword>
<dbReference type="InterPro" id="IPR036415">
    <property type="entry name" value="Lamin_tail_dom_sf"/>
</dbReference>
<dbReference type="InterPro" id="IPR001322">
    <property type="entry name" value="Lamin_tail_dom"/>
</dbReference>
<evidence type="ECO:0000313" key="4">
    <source>
        <dbReference type="Proteomes" id="UP000634134"/>
    </source>
</evidence>
<accession>A0ABR9WHC4</accession>
<feature type="domain" description="LTD" evidence="2">
    <location>
        <begin position="114"/>
        <end position="242"/>
    </location>
</feature>
<dbReference type="Proteomes" id="UP000634134">
    <property type="component" value="Unassembled WGS sequence"/>
</dbReference>